<reference evidence="1 2" key="1">
    <citation type="journal article" date="2021" name="BMC Genomics">
        <title>Datura genome reveals duplications of psychoactive alkaloid biosynthetic genes and high mutation rate following tissue culture.</title>
        <authorList>
            <person name="Rajewski A."/>
            <person name="Carter-House D."/>
            <person name="Stajich J."/>
            <person name="Litt A."/>
        </authorList>
    </citation>
    <scope>NUCLEOTIDE SEQUENCE [LARGE SCALE GENOMIC DNA]</scope>
    <source>
        <strain evidence="1">AR-01</strain>
    </source>
</reference>
<keyword evidence="2" id="KW-1185">Reference proteome</keyword>
<dbReference type="EMBL" id="JACEIK010002783">
    <property type="protein sequence ID" value="MCD9638844.1"/>
    <property type="molecule type" value="Genomic_DNA"/>
</dbReference>
<name>A0ABS8UXY3_DATST</name>
<dbReference type="Proteomes" id="UP000823775">
    <property type="component" value="Unassembled WGS sequence"/>
</dbReference>
<evidence type="ECO:0000313" key="2">
    <source>
        <dbReference type="Proteomes" id="UP000823775"/>
    </source>
</evidence>
<feature type="non-terminal residue" evidence="1">
    <location>
        <position position="72"/>
    </location>
</feature>
<proteinExistence type="predicted"/>
<protein>
    <submittedName>
        <fullName evidence="1">Uncharacterized protein</fullName>
    </submittedName>
</protein>
<comment type="caution">
    <text evidence="1">The sequence shown here is derived from an EMBL/GenBank/DDBJ whole genome shotgun (WGS) entry which is preliminary data.</text>
</comment>
<accession>A0ABS8UXY3</accession>
<sequence>DRQQLKKCCGVNQCKLMILGELLIRGTIAAVGFPLQRDRGDGRSPTVMDRKINRRIRRSDFLTTIASPLQRK</sequence>
<organism evidence="1 2">
    <name type="scientific">Datura stramonium</name>
    <name type="common">Jimsonweed</name>
    <name type="synonym">Common thornapple</name>
    <dbReference type="NCBI Taxonomy" id="4076"/>
    <lineage>
        <taxon>Eukaryota</taxon>
        <taxon>Viridiplantae</taxon>
        <taxon>Streptophyta</taxon>
        <taxon>Embryophyta</taxon>
        <taxon>Tracheophyta</taxon>
        <taxon>Spermatophyta</taxon>
        <taxon>Magnoliopsida</taxon>
        <taxon>eudicotyledons</taxon>
        <taxon>Gunneridae</taxon>
        <taxon>Pentapetalae</taxon>
        <taxon>asterids</taxon>
        <taxon>lamiids</taxon>
        <taxon>Solanales</taxon>
        <taxon>Solanaceae</taxon>
        <taxon>Solanoideae</taxon>
        <taxon>Datureae</taxon>
        <taxon>Datura</taxon>
    </lineage>
</organism>
<evidence type="ECO:0000313" key="1">
    <source>
        <dbReference type="EMBL" id="MCD9638844.1"/>
    </source>
</evidence>
<feature type="non-terminal residue" evidence="1">
    <location>
        <position position="1"/>
    </location>
</feature>
<gene>
    <name evidence="1" type="ORF">HAX54_023004</name>
</gene>